<keyword evidence="2" id="KW-0282">Flagellum</keyword>
<evidence type="ECO:0000313" key="3">
    <source>
        <dbReference type="Proteomes" id="UP000663923"/>
    </source>
</evidence>
<dbReference type="InterPro" id="IPR035890">
    <property type="entry name" value="Anti-sigma-28_factor_FlgM_sf"/>
</dbReference>
<dbReference type="Pfam" id="PF04316">
    <property type="entry name" value="FlgM"/>
    <property type="match status" value="1"/>
</dbReference>
<dbReference type="RefSeq" id="WP_207987283.1">
    <property type="nucleotide sequence ID" value="NZ_CP071794.1"/>
</dbReference>
<keyword evidence="2" id="KW-0966">Cell projection</keyword>
<dbReference type="Proteomes" id="UP000663923">
    <property type="component" value="Chromosome"/>
</dbReference>
<evidence type="ECO:0000313" key="2">
    <source>
        <dbReference type="EMBL" id="QTD55445.1"/>
    </source>
</evidence>
<evidence type="ECO:0000259" key="1">
    <source>
        <dbReference type="Pfam" id="PF04316"/>
    </source>
</evidence>
<dbReference type="EMBL" id="CP071794">
    <property type="protein sequence ID" value="QTD55445.1"/>
    <property type="molecule type" value="Genomic_DNA"/>
</dbReference>
<accession>A0ABX7T3Q0</accession>
<sequence length="94" mass="10156">MKPVESYSAINTRLDRPVLQESVANKPDSGAAKAKDASVINTTASLLATEKAPFDDQKVSEVREKIVAGDYRVDTDALAKKMLETGVFGVETKK</sequence>
<organism evidence="2 3">
    <name type="scientific">Parasphingorhabdus cellanae</name>
    <dbReference type="NCBI Taxonomy" id="2806553"/>
    <lineage>
        <taxon>Bacteria</taxon>
        <taxon>Pseudomonadati</taxon>
        <taxon>Pseudomonadota</taxon>
        <taxon>Alphaproteobacteria</taxon>
        <taxon>Sphingomonadales</taxon>
        <taxon>Sphingomonadaceae</taxon>
        <taxon>Parasphingorhabdus</taxon>
    </lineage>
</organism>
<name>A0ABX7T3Q0_9SPHN</name>
<feature type="domain" description="Anti-sigma-28 factor FlgM C-terminal" evidence="1">
    <location>
        <begin position="44"/>
        <end position="84"/>
    </location>
</feature>
<dbReference type="SUPFAM" id="SSF101498">
    <property type="entry name" value="Anti-sigma factor FlgM"/>
    <property type="match status" value="1"/>
</dbReference>
<dbReference type="InterPro" id="IPR031316">
    <property type="entry name" value="FlgM_C"/>
</dbReference>
<reference evidence="2 3" key="1">
    <citation type="submission" date="2021-03" db="EMBL/GenBank/DDBJ databases">
        <title>Complete genome of Parasphingorhabdus_sp.JHSY0214.</title>
        <authorList>
            <person name="Yoo J.H."/>
            <person name="Bae J.W."/>
        </authorList>
    </citation>
    <scope>NUCLEOTIDE SEQUENCE [LARGE SCALE GENOMIC DNA]</scope>
    <source>
        <strain evidence="2 3">JHSY0214</strain>
    </source>
</reference>
<gene>
    <name evidence="2" type="ORF">J4G78_14720</name>
</gene>
<keyword evidence="3" id="KW-1185">Reference proteome</keyword>
<proteinExistence type="predicted"/>
<keyword evidence="2" id="KW-0969">Cilium</keyword>
<protein>
    <submittedName>
        <fullName evidence="2">Flagellar biosynthesis anti-sigma factor FlgM</fullName>
    </submittedName>
</protein>